<dbReference type="AlphaFoldDB" id="A0A377J531"/>
<proteinExistence type="predicted"/>
<evidence type="ECO:0000313" key="1">
    <source>
        <dbReference type="EMBL" id="STO97429.1"/>
    </source>
</evidence>
<dbReference type="RefSeq" id="WP_115011662.1">
    <property type="nucleotide sequence ID" value="NZ_UGHV01000001.1"/>
</dbReference>
<organism evidence="1 2">
    <name type="scientific">Helicobacter canis</name>
    <dbReference type="NCBI Taxonomy" id="29419"/>
    <lineage>
        <taxon>Bacteria</taxon>
        <taxon>Pseudomonadati</taxon>
        <taxon>Campylobacterota</taxon>
        <taxon>Epsilonproteobacteria</taxon>
        <taxon>Campylobacterales</taxon>
        <taxon>Helicobacteraceae</taxon>
        <taxon>Helicobacter</taxon>
    </lineage>
</organism>
<evidence type="ECO:0000313" key="2">
    <source>
        <dbReference type="Proteomes" id="UP000254841"/>
    </source>
</evidence>
<protein>
    <submittedName>
        <fullName evidence="1">Uncharacterized protein</fullName>
    </submittedName>
</protein>
<accession>A0A377J531</accession>
<gene>
    <name evidence="1" type="ORF">NCTC12410_01260</name>
</gene>
<dbReference type="Proteomes" id="UP000254841">
    <property type="component" value="Unassembled WGS sequence"/>
</dbReference>
<dbReference type="OrthoDB" id="5327398at2"/>
<sequence>MIPPRPRTYVCQKCGYIKHHAPKSDMIRAEDMRAGSCPKCHLPMKPHSNPVSAGLDSLRTLGKKIFK</sequence>
<dbReference type="EMBL" id="UGHV01000001">
    <property type="protein sequence ID" value="STO97429.1"/>
    <property type="molecule type" value="Genomic_DNA"/>
</dbReference>
<reference evidence="1 2" key="1">
    <citation type="submission" date="2018-06" db="EMBL/GenBank/DDBJ databases">
        <authorList>
            <consortium name="Pathogen Informatics"/>
            <person name="Doyle S."/>
        </authorList>
    </citation>
    <scope>NUCLEOTIDE SEQUENCE [LARGE SCALE GENOMIC DNA]</scope>
    <source>
        <strain evidence="1 2">NCTC12410</strain>
    </source>
</reference>
<name>A0A377J531_9HELI</name>